<evidence type="ECO:0000313" key="4">
    <source>
        <dbReference type="EMBL" id="MCJ0762395.1"/>
    </source>
</evidence>
<proteinExistence type="inferred from homology"/>
<dbReference type="SUPFAM" id="SSF52402">
    <property type="entry name" value="Adenine nucleotide alpha hydrolases-like"/>
    <property type="match status" value="1"/>
</dbReference>
<evidence type="ECO:0000313" key="5">
    <source>
        <dbReference type="Proteomes" id="UP001139447"/>
    </source>
</evidence>
<dbReference type="GO" id="GO:0005737">
    <property type="term" value="C:cytoplasm"/>
    <property type="evidence" value="ECO:0007669"/>
    <property type="project" value="UniProtKB-SubCell"/>
</dbReference>
<dbReference type="RefSeq" id="WP_243304612.1">
    <property type="nucleotide sequence ID" value="NZ_JALGBI010000001.1"/>
</dbReference>
<evidence type="ECO:0000256" key="1">
    <source>
        <dbReference type="ARBA" id="ARBA00008791"/>
    </source>
</evidence>
<evidence type="ECO:0000259" key="3">
    <source>
        <dbReference type="Pfam" id="PF00582"/>
    </source>
</evidence>
<dbReference type="InterPro" id="IPR006015">
    <property type="entry name" value="Universal_stress_UspA"/>
</dbReference>
<comment type="caution">
    <text evidence="4">The sequence shown here is derived from an EMBL/GenBank/DDBJ whole genome shotgun (WGS) entry which is preliminary data.</text>
</comment>
<dbReference type="PANTHER" id="PTHR46268">
    <property type="entry name" value="STRESS RESPONSE PROTEIN NHAX"/>
    <property type="match status" value="1"/>
</dbReference>
<feature type="domain" description="UspA" evidence="3">
    <location>
        <begin position="1"/>
        <end position="144"/>
    </location>
</feature>
<dbReference type="PANTHER" id="PTHR46268:SF15">
    <property type="entry name" value="UNIVERSAL STRESS PROTEIN HP_0031"/>
    <property type="match status" value="1"/>
</dbReference>
<dbReference type="Pfam" id="PF00582">
    <property type="entry name" value="Usp"/>
    <property type="match status" value="1"/>
</dbReference>
<accession>A0A9X2AM64</accession>
<name>A0A9X2AM64_9BURK</name>
<dbReference type="AlphaFoldDB" id="A0A9X2AM64"/>
<dbReference type="InterPro" id="IPR014729">
    <property type="entry name" value="Rossmann-like_a/b/a_fold"/>
</dbReference>
<gene>
    <name evidence="4" type="ORF">MMF98_04145</name>
</gene>
<dbReference type="PIRSF" id="PIRSF006276">
    <property type="entry name" value="UspA"/>
    <property type="match status" value="1"/>
</dbReference>
<evidence type="ECO:0000256" key="2">
    <source>
        <dbReference type="PIRNR" id="PIRNR006276"/>
    </source>
</evidence>
<keyword evidence="5" id="KW-1185">Reference proteome</keyword>
<dbReference type="PRINTS" id="PR01438">
    <property type="entry name" value="UNVRSLSTRESS"/>
</dbReference>
<protein>
    <recommendedName>
        <fullName evidence="2">Universal stress protein</fullName>
    </recommendedName>
</protein>
<reference evidence="4" key="1">
    <citation type="submission" date="2022-03" db="EMBL/GenBank/DDBJ databases">
        <authorList>
            <person name="Woo C.Y."/>
        </authorList>
    </citation>
    <scope>NUCLEOTIDE SEQUENCE</scope>
    <source>
        <strain evidence="4">CYS-02</strain>
    </source>
</reference>
<dbReference type="InterPro" id="IPR006016">
    <property type="entry name" value="UspA"/>
</dbReference>
<comment type="subcellular location">
    <subcellularLocation>
        <location evidence="2">Cytoplasm</location>
    </subcellularLocation>
</comment>
<dbReference type="EMBL" id="JALGBI010000001">
    <property type="protein sequence ID" value="MCJ0762395.1"/>
    <property type="molecule type" value="Genomic_DNA"/>
</dbReference>
<keyword evidence="2" id="KW-0963">Cytoplasm</keyword>
<dbReference type="Proteomes" id="UP001139447">
    <property type="component" value="Unassembled WGS sequence"/>
</dbReference>
<dbReference type="Gene3D" id="3.40.50.620">
    <property type="entry name" value="HUPs"/>
    <property type="match status" value="1"/>
</dbReference>
<sequence length="145" mass="14980">MFKHILVPVDGSGTALLAVDKAVALAQAFGSKITVVNVLDHYPFVGIGADYALGQNEYMAAATASANQALSVAAEAIEAAGLGCDRRVIEGHVVHEGILDAATSMGVDLVIMGSHGRHGIEKLLLGSVTQRLLSHTTLPVLVVRG</sequence>
<organism evidence="4 5">
    <name type="scientific">Variovorax terrae</name>
    <dbReference type="NCBI Taxonomy" id="2923278"/>
    <lineage>
        <taxon>Bacteria</taxon>
        <taxon>Pseudomonadati</taxon>
        <taxon>Pseudomonadota</taxon>
        <taxon>Betaproteobacteria</taxon>
        <taxon>Burkholderiales</taxon>
        <taxon>Comamonadaceae</taxon>
        <taxon>Variovorax</taxon>
    </lineage>
</organism>
<comment type="similarity">
    <text evidence="1 2">Belongs to the universal stress protein A family.</text>
</comment>
<dbReference type="CDD" id="cd00293">
    <property type="entry name" value="USP-like"/>
    <property type="match status" value="1"/>
</dbReference>